<reference evidence="1" key="1">
    <citation type="journal article" date="2018" name="Antonie Van Leeuwenhoek">
        <title>Proteinivorax hydrogeniformans sp. nov., an anaerobic, haloalkaliphilic bacterium fermenting proteinaceous compounds with high hydrogen production.</title>
        <authorList>
            <person name="Boltyanskaya Y."/>
            <person name="Detkova E."/>
            <person name="Pimenov N."/>
            <person name="Kevbrin V."/>
        </authorList>
    </citation>
    <scope>NUCLEOTIDE SEQUENCE</scope>
    <source>
        <strain evidence="1">Z-710</strain>
    </source>
</reference>
<gene>
    <name evidence="1" type="ORF">PRVXH_001565</name>
</gene>
<evidence type="ECO:0000313" key="1">
    <source>
        <dbReference type="EMBL" id="XCI27657.1"/>
    </source>
</evidence>
<protein>
    <recommendedName>
        <fullName evidence="2">Transposase</fullName>
    </recommendedName>
</protein>
<dbReference type="RefSeq" id="WP_353892235.1">
    <property type="nucleotide sequence ID" value="NZ_CP159485.1"/>
</dbReference>
<organism evidence="1">
    <name type="scientific">Proteinivorax hydrogeniformans</name>
    <dbReference type="NCBI Taxonomy" id="1826727"/>
    <lineage>
        <taxon>Bacteria</taxon>
        <taxon>Bacillati</taxon>
        <taxon>Bacillota</taxon>
        <taxon>Clostridia</taxon>
        <taxon>Eubacteriales</taxon>
        <taxon>Proteinivoracaceae</taxon>
        <taxon>Proteinivorax</taxon>
    </lineage>
</organism>
<sequence>MLCQVAGVARSAYYKWLNRKETKLEIENKLVKEKMIEIFDKSDGIFGYRRLKMYLDKSLKRALIINVSIVL</sequence>
<accession>A0AAU8HPU1</accession>
<dbReference type="EMBL" id="CP159485">
    <property type="protein sequence ID" value="XCI27657.1"/>
    <property type="molecule type" value="Genomic_DNA"/>
</dbReference>
<evidence type="ECO:0008006" key="2">
    <source>
        <dbReference type="Google" id="ProtNLM"/>
    </source>
</evidence>
<dbReference type="AlphaFoldDB" id="A0AAU8HPU1"/>
<name>A0AAU8HPU1_9FIRM</name>
<proteinExistence type="predicted"/>
<reference evidence="1" key="2">
    <citation type="submission" date="2024-06" db="EMBL/GenBank/DDBJ databases">
        <authorList>
            <person name="Petrova K.O."/>
            <person name="Toshchakov S.V."/>
            <person name="Boltjanskaja Y.V."/>
            <person name="Kevbrin V.V."/>
        </authorList>
    </citation>
    <scope>NUCLEOTIDE SEQUENCE</scope>
    <source>
        <strain evidence="1">Z-710</strain>
    </source>
</reference>